<reference evidence="3 4" key="1">
    <citation type="journal article" date="2016" name="Int. J. Syst. Evol. Microbiol.">
        <title>Ensifer glycinis sp. nov., an novel rhizobial species associated with Glycine spp.</title>
        <authorList>
            <person name="Yan H."/>
            <person name="Yan J."/>
            <person name="Sui X.H."/>
            <person name="Wang E.T."/>
            <person name="Chen W.X."/>
            <person name="Zhang X.X."/>
            <person name="Chen W.F."/>
        </authorList>
    </citation>
    <scope>NUCLEOTIDE SEQUENCE [LARGE SCALE GENOMIC DNA]</scope>
    <source>
        <strain evidence="3 4">CCBAU 23380</strain>
    </source>
</reference>
<dbReference type="Gene3D" id="1.50.10.10">
    <property type="match status" value="1"/>
</dbReference>
<evidence type="ECO:0000259" key="2">
    <source>
        <dbReference type="Pfam" id="PF22422"/>
    </source>
</evidence>
<dbReference type="AlphaFoldDB" id="A0A178Y2I7"/>
<evidence type="ECO:0000313" key="3">
    <source>
        <dbReference type="EMBL" id="OAP41213.1"/>
    </source>
</evidence>
<dbReference type="InterPro" id="IPR032856">
    <property type="entry name" value="GDE_N_bis"/>
</dbReference>
<dbReference type="InterPro" id="IPR054491">
    <property type="entry name" value="MGH1-like_GH"/>
</dbReference>
<dbReference type="STRING" id="1472378.AU381_04890"/>
<gene>
    <name evidence="3" type="ORF">AU381_04890</name>
</gene>
<keyword evidence="4" id="KW-1185">Reference proteome</keyword>
<feature type="domain" description="Mannosylglycerate hydrolase MGH1-like glycoside hydrolase" evidence="2">
    <location>
        <begin position="330"/>
        <end position="626"/>
    </location>
</feature>
<sequence>MPLERPDHSLIRLRARPETIYVSKGRTVLATDRDGFLAQGPDKGLFVHQTRLLSRYRYLIDGRPPHAVSVSNVAQHSWLGYYIAPPPKAYTRHPKVSEIAQETIELRLSRYVGEGLHEDVDLENFTQEGVSFALELELDADFADQDETHGNRKQVGQLSCSWSEGEEAAELRFDYEAHQPYDHQGEKGTASIHRGLRVRFSNATTRPRHEDQRIVFRINLAPRQHWHCCIDFVPVMDGRDLHPIYSCGSFQPRANDYDRSSQVFMSEATRFATPESMTLSNVVIGTLEQGKRDLDALRLHDLDTAERAWTVAAGLPTYIALFGRDTLTAAWEAAPVTSDIMQGTLPVLTRLQGKEMNDWRDEEPGRMLHEAHTGPLATLNHTPKGRYYGSITTSGFYPFVVAQLWHWTGDKAFVKPYLDPAIAALKWLDESCDEDHDRFCGYKTRSELGLENQAWKDSSDAIVYEDGSQVPKPVATCEEQGIVYAAMMNLAEVLWWFDRGDEAKHLYKAARELKKRFNDAFWMENEGFFAMALDPDKRQVGSIGSNALHCVATGIADTALVARTLERLFAEDMFTGWGVRTLSSLHPAFNPYSYHRGTVWPVEHGPFAIGAYRYGCHDYVERICRSQFETAALFDFCRLPECIAGHQRDEDHPFPAVYPTANSPQAWSATTPYTLLQAMLGLQPFAPLRVLFIDPWLPAWLPEITLSNLHVANATVTIRFFRKANGRSGYQVLDKRGSLHVLRQPSPWSLTATYWERAKDALASLAPGH</sequence>
<dbReference type="OrthoDB" id="9759959at2"/>
<dbReference type="Proteomes" id="UP000094025">
    <property type="component" value="Unassembled WGS sequence"/>
</dbReference>
<comment type="caution">
    <text evidence="3">The sequence shown here is derived from an EMBL/GenBank/DDBJ whole genome shotgun (WGS) entry which is preliminary data.</text>
</comment>
<protein>
    <submittedName>
        <fullName evidence="3">Amylo-alpha-1,6-glucosidase</fullName>
    </submittedName>
</protein>
<dbReference type="InterPro" id="IPR008928">
    <property type="entry name" value="6-hairpin_glycosidase_sf"/>
</dbReference>
<organism evidence="3 4">
    <name type="scientific">Sinorhizobium glycinis</name>
    <dbReference type="NCBI Taxonomy" id="1472378"/>
    <lineage>
        <taxon>Bacteria</taxon>
        <taxon>Pseudomonadati</taxon>
        <taxon>Pseudomonadota</taxon>
        <taxon>Alphaproteobacteria</taxon>
        <taxon>Hyphomicrobiales</taxon>
        <taxon>Rhizobiaceae</taxon>
        <taxon>Sinorhizobium/Ensifer group</taxon>
        <taxon>Sinorhizobium</taxon>
    </lineage>
</organism>
<dbReference type="EMBL" id="LPUX01000053">
    <property type="protein sequence ID" value="OAP41213.1"/>
    <property type="molecule type" value="Genomic_DNA"/>
</dbReference>
<dbReference type="Pfam" id="PF22422">
    <property type="entry name" value="MGH1-like_GH"/>
    <property type="match status" value="1"/>
</dbReference>
<dbReference type="RefSeq" id="WP_064241507.1">
    <property type="nucleotide sequence ID" value="NZ_LPUX01000053.1"/>
</dbReference>
<proteinExistence type="predicted"/>
<dbReference type="GO" id="GO:0005975">
    <property type="term" value="P:carbohydrate metabolic process"/>
    <property type="evidence" value="ECO:0007669"/>
    <property type="project" value="InterPro"/>
</dbReference>
<dbReference type="InterPro" id="IPR012341">
    <property type="entry name" value="6hp_glycosidase-like_sf"/>
</dbReference>
<feature type="domain" description="Putative glycogen debranching enzyme N-terminal" evidence="1">
    <location>
        <begin position="24"/>
        <end position="230"/>
    </location>
</feature>
<dbReference type="SUPFAM" id="SSF48208">
    <property type="entry name" value="Six-hairpin glycosidases"/>
    <property type="match status" value="1"/>
</dbReference>
<evidence type="ECO:0000259" key="1">
    <source>
        <dbReference type="Pfam" id="PF14742"/>
    </source>
</evidence>
<accession>A0A178Y2I7</accession>
<evidence type="ECO:0000313" key="4">
    <source>
        <dbReference type="Proteomes" id="UP000094025"/>
    </source>
</evidence>
<name>A0A178Y2I7_9HYPH</name>
<dbReference type="Pfam" id="PF14742">
    <property type="entry name" value="GDE_N_bis"/>
    <property type="match status" value="1"/>
</dbReference>